<accession>A0A1P8WLF0</accession>
<sequence>MAAVRKAKAGTSHRIRDPKWRDLPELSVSHTAKRGCRTLSERRTTGLSIADVASNGGFLKRNPHLRPTATASKADWQCKPIACNSQNLADRTGIRIVLRSRGIARRRLMIARRRRCRDGSQRMAMPMTATGSTSRNRASINSTGRALNPMHHFPKQRNAEVYDESGPGKKSLRGAHSGVYKQY</sequence>
<proteinExistence type="predicted"/>
<feature type="region of interest" description="Disordered" evidence="1">
    <location>
        <begin position="126"/>
        <end position="183"/>
    </location>
</feature>
<evidence type="ECO:0000313" key="3">
    <source>
        <dbReference type="Proteomes" id="UP000187735"/>
    </source>
</evidence>
<name>A0A1P8WLF0_9PLAN</name>
<dbReference type="EMBL" id="CP017641">
    <property type="protein sequence ID" value="APZ94886.1"/>
    <property type="molecule type" value="Genomic_DNA"/>
</dbReference>
<dbReference type="Proteomes" id="UP000187735">
    <property type="component" value="Chromosome"/>
</dbReference>
<feature type="compositionally biased region" description="Polar residues" evidence="1">
    <location>
        <begin position="129"/>
        <end position="145"/>
    </location>
</feature>
<reference evidence="2 3" key="1">
    <citation type="journal article" date="2016" name="Front. Microbiol.">
        <title>Fuerstia marisgermanicae gen. nov., sp. nov., an Unusual Member of the Phylum Planctomycetes from the German Wadden Sea.</title>
        <authorList>
            <person name="Kohn T."/>
            <person name="Heuer A."/>
            <person name="Jogler M."/>
            <person name="Vollmers J."/>
            <person name="Boedeker C."/>
            <person name="Bunk B."/>
            <person name="Rast P."/>
            <person name="Borchert D."/>
            <person name="Glockner I."/>
            <person name="Freese H.M."/>
            <person name="Klenk H.P."/>
            <person name="Overmann J."/>
            <person name="Kaster A.K."/>
            <person name="Rohde M."/>
            <person name="Wiegand S."/>
            <person name="Jogler C."/>
        </authorList>
    </citation>
    <scope>NUCLEOTIDE SEQUENCE [LARGE SCALE GENOMIC DNA]</scope>
    <source>
        <strain evidence="2 3">NH11</strain>
    </source>
</reference>
<protein>
    <submittedName>
        <fullName evidence="2">Uncharacterized protein</fullName>
    </submittedName>
</protein>
<evidence type="ECO:0000313" key="2">
    <source>
        <dbReference type="EMBL" id="APZ94886.1"/>
    </source>
</evidence>
<dbReference type="AlphaFoldDB" id="A0A1P8WLF0"/>
<dbReference type="KEGG" id="fmr:Fuma_04536"/>
<organism evidence="2 3">
    <name type="scientific">Fuerstiella marisgermanici</name>
    <dbReference type="NCBI Taxonomy" id="1891926"/>
    <lineage>
        <taxon>Bacteria</taxon>
        <taxon>Pseudomonadati</taxon>
        <taxon>Planctomycetota</taxon>
        <taxon>Planctomycetia</taxon>
        <taxon>Planctomycetales</taxon>
        <taxon>Planctomycetaceae</taxon>
        <taxon>Fuerstiella</taxon>
    </lineage>
</organism>
<gene>
    <name evidence="2" type="ORF">Fuma_04536</name>
</gene>
<evidence type="ECO:0000256" key="1">
    <source>
        <dbReference type="SAM" id="MobiDB-lite"/>
    </source>
</evidence>
<keyword evidence="3" id="KW-1185">Reference proteome</keyword>